<dbReference type="RefSeq" id="WP_003738468.1">
    <property type="nucleotide sequence ID" value="NC_017537.1"/>
</dbReference>
<accession>A0A0E0UUU5</accession>
<evidence type="ECO:0000256" key="1">
    <source>
        <dbReference type="ARBA" id="ARBA00010552"/>
    </source>
</evidence>
<dbReference type="Pfam" id="PF01042">
    <property type="entry name" value="Ribonuc_L-PSP"/>
    <property type="match status" value="1"/>
</dbReference>
<dbReference type="KEGG" id="lmq:LMM7_0873"/>
<dbReference type="PANTHER" id="PTHR11803:SF39">
    <property type="entry name" value="2-IMINOBUTANOATE_2-IMINOPROPANOATE DEAMINASE"/>
    <property type="match status" value="1"/>
</dbReference>
<evidence type="ECO:0000313" key="2">
    <source>
        <dbReference type="EMBL" id="AEH91878.1"/>
    </source>
</evidence>
<dbReference type="Gene3D" id="3.30.1330.40">
    <property type="entry name" value="RutC-like"/>
    <property type="match status" value="1"/>
</dbReference>
<dbReference type="InterPro" id="IPR006056">
    <property type="entry name" value="RidA"/>
</dbReference>
<name>A0A0E0UUU5_LISMM</name>
<dbReference type="FunFam" id="3.30.1330.40:FF:000001">
    <property type="entry name" value="L-PSP family endoribonuclease"/>
    <property type="match status" value="1"/>
</dbReference>
<dbReference type="AlphaFoldDB" id="A0A0E0UUU5"/>
<proteinExistence type="inferred from homology"/>
<dbReference type="Proteomes" id="UP000000486">
    <property type="component" value="Chromosome"/>
</dbReference>
<evidence type="ECO:0008006" key="4">
    <source>
        <dbReference type="Google" id="ProtNLM"/>
    </source>
</evidence>
<dbReference type="PATRIC" id="fig|1030009.3.peg.861"/>
<sequence>MAKEIIQTSSAPKALGPYSQAVKVNGLIFTSGQLGINPETGELAEGATKQAEQAFKNLAAVLEEAGSGLEKIIKATVFFKDLNEFTAVNEVYATFFSSDFPARSAFQVAKLPLDAEIEIEVIAEA</sequence>
<dbReference type="PROSITE" id="PS01094">
    <property type="entry name" value="UPF0076"/>
    <property type="match status" value="1"/>
</dbReference>
<protein>
    <recommendedName>
        <fullName evidence="4">RidA family protein</fullName>
    </recommendedName>
</protein>
<evidence type="ECO:0000313" key="3">
    <source>
        <dbReference type="Proteomes" id="UP000000486"/>
    </source>
</evidence>
<organism evidence="2 3">
    <name type="scientific">Listeria monocytogenes serotype 4a (strain M7)</name>
    <dbReference type="NCBI Taxonomy" id="1030009"/>
    <lineage>
        <taxon>Bacteria</taxon>
        <taxon>Bacillati</taxon>
        <taxon>Bacillota</taxon>
        <taxon>Bacilli</taxon>
        <taxon>Bacillales</taxon>
        <taxon>Listeriaceae</taxon>
        <taxon>Listeria</taxon>
    </lineage>
</organism>
<reference evidence="2 3" key="1">
    <citation type="journal article" date="2011" name="J. Bacteriol.">
        <title>Genome sequence of the nonpathogenic Listeria monocytogenes serovar 4a strain M7.</title>
        <authorList>
            <person name="Chen J."/>
            <person name="Xia Y."/>
            <person name="Cheng C."/>
            <person name="Fang C."/>
            <person name="Shan Y."/>
            <person name="Jin G."/>
            <person name="Fang W."/>
        </authorList>
    </citation>
    <scope>NUCLEOTIDE SEQUENCE [LARGE SCALE GENOMIC DNA]</scope>
    <source>
        <strain evidence="2 3">M7</strain>
    </source>
</reference>
<dbReference type="InterPro" id="IPR019897">
    <property type="entry name" value="RidA_CS"/>
</dbReference>
<dbReference type="InterPro" id="IPR035959">
    <property type="entry name" value="RutC-like_sf"/>
</dbReference>
<dbReference type="EMBL" id="CP002816">
    <property type="protein sequence ID" value="AEH91878.1"/>
    <property type="molecule type" value="Genomic_DNA"/>
</dbReference>
<dbReference type="PANTHER" id="PTHR11803">
    <property type="entry name" value="2-IMINOBUTANOATE/2-IMINOPROPANOATE DEAMINASE RIDA"/>
    <property type="match status" value="1"/>
</dbReference>
<dbReference type="HOGENOM" id="CLU_100715_7_1_9"/>
<gene>
    <name evidence="2" type="ordered locus">LMM7_0873</name>
</gene>
<dbReference type="InterPro" id="IPR006175">
    <property type="entry name" value="YjgF/YER057c/UK114"/>
</dbReference>
<dbReference type="SUPFAM" id="SSF55298">
    <property type="entry name" value="YjgF-like"/>
    <property type="match status" value="1"/>
</dbReference>
<dbReference type="GO" id="GO:0019239">
    <property type="term" value="F:deaminase activity"/>
    <property type="evidence" value="ECO:0007669"/>
    <property type="project" value="TreeGrafter"/>
</dbReference>
<comment type="similarity">
    <text evidence="1">Belongs to the RutC family.</text>
</comment>
<dbReference type="GO" id="GO:0005829">
    <property type="term" value="C:cytosol"/>
    <property type="evidence" value="ECO:0007669"/>
    <property type="project" value="TreeGrafter"/>
</dbReference>
<dbReference type="CDD" id="cd00448">
    <property type="entry name" value="YjgF_YER057c_UK114_family"/>
    <property type="match status" value="1"/>
</dbReference>
<dbReference type="NCBIfam" id="TIGR00004">
    <property type="entry name" value="Rid family detoxifying hydrolase"/>
    <property type="match status" value="1"/>
</dbReference>